<dbReference type="EMBL" id="JAROCE010000001">
    <property type="protein sequence ID" value="MFM2720066.1"/>
    <property type="molecule type" value="Genomic_DNA"/>
</dbReference>
<evidence type="ECO:0008006" key="3">
    <source>
        <dbReference type="Google" id="ProtNLM"/>
    </source>
</evidence>
<dbReference type="Proteomes" id="UP001630303">
    <property type="component" value="Unassembled WGS sequence"/>
</dbReference>
<sequence length="298" mass="32919">MRRSALPDHLGPAFDVATARREGIASGRLFAHDLLAPFHGVRVGVDHPLDEVLDRCVAYAPRLRGSQFFSHTTAAALWDLPLPGYALRDLHVAADRPAREPRSVGVIGHRLRMDGADLTLRHGLPVPSAAETWAQLGGMLPLDALVAAVDVVLTRRDADRDELRGALERLRRRGAADLETALDLARAGAESPRETEVRLLLHRAGLPEPELNENLHVDGRFVARLDLAYRAYRVAVEYDGRQHAALDQFRRDADRWRAIAGAGWLLVRVLDHHLHVPARDVVGPVRAALISRGWRPGT</sequence>
<organism evidence="1 2">
    <name type="scientific">Microbacterium mcarthurae</name>
    <dbReference type="NCBI Taxonomy" id="3035918"/>
    <lineage>
        <taxon>Bacteria</taxon>
        <taxon>Bacillati</taxon>
        <taxon>Actinomycetota</taxon>
        <taxon>Actinomycetes</taxon>
        <taxon>Micrococcales</taxon>
        <taxon>Microbacteriaceae</taxon>
        <taxon>Microbacterium</taxon>
    </lineage>
</organism>
<name>A0ABW9GE98_9MICO</name>
<keyword evidence="2" id="KW-1185">Reference proteome</keyword>
<protein>
    <recommendedName>
        <fullName evidence="3">DUF559 domain-containing protein</fullName>
    </recommendedName>
</protein>
<evidence type="ECO:0000313" key="1">
    <source>
        <dbReference type="EMBL" id="MFM2720066.1"/>
    </source>
</evidence>
<accession>A0ABW9GE98</accession>
<reference evidence="1 2" key="1">
    <citation type="submission" date="2023-03" db="EMBL/GenBank/DDBJ databases">
        <title>MT1 and MT2 Draft Genomes of Novel Species.</title>
        <authorList>
            <person name="Venkateswaran K."/>
        </authorList>
    </citation>
    <scope>NUCLEOTIDE SEQUENCE [LARGE SCALE GENOMIC DNA]</scope>
    <source>
        <strain evidence="1 2">IF8SW-P5</strain>
    </source>
</reference>
<gene>
    <name evidence="1" type="ORF">P5G46_06090</name>
</gene>
<dbReference type="InterPro" id="IPR011335">
    <property type="entry name" value="Restrct_endonuc-II-like"/>
</dbReference>
<dbReference type="SUPFAM" id="SSF52980">
    <property type="entry name" value="Restriction endonuclease-like"/>
    <property type="match status" value="1"/>
</dbReference>
<comment type="caution">
    <text evidence="1">The sequence shown here is derived from an EMBL/GenBank/DDBJ whole genome shotgun (WGS) entry which is preliminary data.</text>
</comment>
<proteinExistence type="predicted"/>
<evidence type="ECO:0000313" key="2">
    <source>
        <dbReference type="Proteomes" id="UP001630303"/>
    </source>
</evidence>
<dbReference type="RefSeq" id="WP_408905212.1">
    <property type="nucleotide sequence ID" value="NZ_JAROCE010000001.1"/>
</dbReference>